<evidence type="ECO:0000313" key="7">
    <source>
        <dbReference type="Proteomes" id="UP000251120"/>
    </source>
</evidence>
<dbReference type="SUPFAM" id="SSF48435">
    <property type="entry name" value="Bacterial muramidases"/>
    <property type="match status" value="1"/>
</dbReference>
<dbReference type="RefSeq" id="WP_112870381.1">
    <property type="nucleotide sequence ID" value="NZ_CP021781.1"/>
</dbReference>
<evidence type="ECO:0000313" key="8">
    <source>
        <dbReference type="Proteomes" id="UP000681131"/>
    </source>
</evidence>
<organism evidence="5 7">
    <name type="scientific">Francisella adeliensis</name>
    <dbReference type="NCBI Taxonomy" id="2007306"/>
    <lineage>
        <taxon>Bacteria</taxon>
        <taxon>Pseudomonadati</taxon>
        <taxon>Pseudomonadota</taxon>
        <taxon>Gammaproteobacteria</taxon>
        <taxon>Thiotrichales</taxon>
        <taxon>Francisellaceae</taxon>
        <taxon>Francisella</taxon>
    </lineage>
</organism>
<dbReference type="KEGG" id="fad:CDH04_07215"/>
<dbReference type="SUPFAM" id="SSF53955">
    <property type="entry name" value="Lysozyme-like"/>
    <property type="match status" value="1"/>
</dbReference>
<dbReference type="InterPro" id="IPR008258">
    <property type="entry name" value="Transglycosylase_SLT_dom_1"/>
</dbReference>
<dbReference type="PANTHER" id="PTHR37423">
    <property type="entry name" value="SOLUBLE LYTIC MUREIN TRANSGLYCOSYLASE-RELATED"/>
    <property type="match status" value="1"/>
</dbReference>
<protein>
    <submittedName>
        <fullName evidence="5">Lytic murein transglycosylase</fullName>
    </submittedName>
    <submittedName>
        <fullName evidence="6">Lytic transglycosylase domain-containing protein</fullName>
    </submittedName>
</protein>
<feature type="domain" description="Transglycosylase SLT" evidence="4">
    <location>
        <begin position="485"/>
        <end position="604"/>
    </location>
</feature>
<name>A0A2Z4Y0J0_9GAMM</name>
<dbReference type="Pfam" id="PF01464">
    <property type="entry name" value="SLT"/>
    <property type="match status" value="1"/>
</dbReference>
<comment type="similarity">
    <text evidence="1">Belongs to the transglycosylase Slt family.</text>
</comment>
<dbReference type="Proteomes" id="UP000681131">
    <property type="component" value="Chromosome"/>
</dbReference>
<evidence type="ECO:0000259" key="4">
    <source>
        <dbReference type="Pfam" id="PF01464"/>
    </source>
</evidence>
<dbReference type="CDD" id="cd13401">
    <property type="entry name" value="Slt70-like"/>
    <property type="match status" value="1"/>
</dbReference>
<feature type="chain" id="PRO_5016424968" evidence="3">
    <location>
        <begin position="21"/>
        <end position="655"/>
    </location>
</feature>
<sequence length="655" mass="76596">MLKKIILTGLVLSGFGTAFSLTNTEKQYSQQALKALDKGDYKSYYYLKSRLKNASIYPYLQYREISKDPGMFEQSTIDRYLKQNKGKYWDTRLSKDLATYYAKNHKWKKFDEYYNNDLGVSGKCWAIQSEHELGDKNKALDAYGQLWQNRVYMASGCTEMQKLWDNSDNKPKNYIVSKAYNLAFANKFSDSLWLLNTFVDNNKDYVDYINAWKAATKDPSKLDSFIAKYHNYRYFDKIFVDISKDLVKKDDQAYAKLWDNLKNKKYLDKKTKAECISAIAVSFARSQSPQAKQWLAKVDKRYLTAIAWEWLLRVDLYNNNFNDYIKTYYQLPKKSQQDEAWKYWLAYSYKKTNQKSKAKPIFEELTKVPLDYYSFLASDELDKPYNFGNQQADDITSREAKDLLNQDPILEAIDLYRIGEYKESTNIWKWDIRAKLKNREITQIKELSRLAESHNMYYAAIFNMAVIGKFSNIELLFPKAFISEVNKNADKFDINKDLVLSIMRKESLFDVEAGSYAGAKGLMQVTEPTANFIAKKYKLPMVGDKSEGMSTQIYIPANNIKLGTANLYFLEKLFDKNPILGICAYNAGPGNVNKWLGKEVTAPIWIENVPYGETRHYVRKVLVYMMVYNNFIFKDKKNKISDFLDYKISSKQKFR</sequence>
<dbReference type="AlphaFoldDB" id="A0A2Z4Y0J0"/>
<proteinExistence type="inferred from homology"/>
<reference evidence="6 8" key="2">
    <citation type="submission" date="2019-08" db="EMBL/GenBank/DDBJ databases">
        <title>Complete genome sequences of Francisella adeliensis (FSC1325 and FSC1326).</title>
        <authorList>
            <person name="Ohrman C."/>
            <person name="Uneklint I."/>
            <person name="Vallesi A."/>
            <person name="Karlsson L."/>
            <person name="Sjodin A."/>
        </authorList>
    </citation>
    <scope>NUCLEOTIDE SEQUENCE [LARGE SCALE GENOMIC DNA]</scope>
    <source>
        <strain evidence="6 8">FSC1325</strain>
    </source>
</reference>
<accession>A0A2Z4Y0J0</accession>
<dbReference type="PANTHER" id="PTHR37423:SF5">
    <property type="entry name" value="SOLUBLE LYTIC MUREIN TRANSGLYCOSYLASE"/>
    <property type="match status" value="1"/>
</dbReference>
<reference evidence="5 7" key="1">
    <citation type="submission" date="2017-06" db="EMBL/GenBank/DDBJ databases">
        <title>Complete genome of Francisella adeliensis.</title>
        <authorList>
            <person name="Vallesi A."/>
            <person name="Sjodin A."/>
        </authorList>
    </citation>
    <scope>NUCLEOTIDE SEQUENCE [LARGE SCALE GENOMIC DNA]</scope>
    <source>
        <strain evidence="5 7">FDC440</strain>
    </source>
</reference>
<evidence type="ECO:0000313" key="5">
    <source>
        <dbReference type="EMBL" id="AXA34203.1"/>
    </source>
</evidence>
<evidence type="ECO:0000313" key="6">
    <source>
        <dbReference type="EMBL" id="QIW12447.1"/>
    </source>
</evidence>
<dbReference type="InterPro" id="IPR008939">
    <property type="entry name" value="Lytic_TGlycosylase_superhlx_U"/>
</dbReference>
<dbReference type="EMBL" id="CP043424">
    <property type="protein sequence ID" value="QIW12447.1"/>
    <property type="molecule type" value="Genomic_DNA"/>
</dbReference>
<dbReference type="OrthoDB" id="92254at2"/>
<feature type="signal peptide" evidence="3">
    <location>
        <begin position="1"/>
        <end position="20"/>
    </location>
</feature>
<evidence type="ECO:0000256" key="1">
    <source>
        <dbReference type="ARBA" id="ARBA00007734"/>
    </source>
</evidence>
<evidence type="ECO:0000256" key="2">
    <source>
        <dbReference type="ARBA" id="ARBA00022729"/>
    </source>
</evidence>
<dbReference type="Proteomes" id="UP000251120">
    <property type="component" value="Chromosome"/>
</dbReference>
<keyword evidence="8" id="KW-1185">Reference proteome</keyword>
<keyword evidence="2 3" id="KW-0732">Signal</keyword>
<dbReference type="Gene3D" id="1.25.20.10">
    <property type="entry name" value="Bacterial muramidases"/>
    <property type="match status" value="1"/>
</dbReference>
<dbReference type="Gene3D" id="1.10.530.10">
    <property type="match status" value="1"/>
</dbReference>
<dbReference type="EMBL" id="CP021781">
    <property type="protein sequence ID" value="AXA34203.1"/>
    <property type="molecule type" value="Genomic_DNA"/>
</dbReference>
<gene>
    <name evidence="5" type="ORF">CDH04_07215</name>
    <name evidence="6" type="ORF">FZC43_07220</name>
</gene>
<dbReference type="GO" id="GO:0004553">
    <property type="term" value="F:hydrolase activity, hydrolyzing O-glycosyl compounds"/>
    <property type="evidence" value="ECO:0007669"/>
    <property type="project" value="InterPro"/>
</dbReference>
<dbReference type="GO" id="GO:0042597">
    <property type="term" value="C:periplasmic space"/>
    <property type="evidence" value="ECO:0007669"/>
    <property type="project" value="InterPro"/>
</dbReference>
<evidence type="ECO:0000256" key="3">
    <source>
        <dbReference type="SAM" id="SignalP"/>
    </source>
</evidence>
<dbReference type="InterPro" id="IPR023346">
    <property type="entry name" value="Lysozyme-like_dom_sf"/>
</dbReference>